<feature type="region of interest" description="Disordered" evidence="1">
    <location>
        <begin position="67"/>
        <end position="106"/>
    </location>
</feature>
<dbReference type="EMBL" id="BAABME010005041">
    <property type="protein sequence ID" value="GAA0164429.1"/>
    <property type="molecule type" value="Genomic_DNA"/>
</dbReference>
<gene>
    <name evidence="2" type="ORF">LIER_20069</name>
</gene>
<accession>A0AAV3QK85</accession>
<protein>
    <submittedName>
        <fullName evidence="2">Uncharacterized protein</fullName>
    </submittedName>
</protein>
<evidence type="ECO:0000256" key="1">
    <source>
        <dbReference type="SAM" id="MobiDB-lite"/>
    </source>
</evidence>
<evidence type="ECO:0000313" key="2">
    <source>
        <dbReference type="EMBL" id="GAA0164429.1"/>
    </source>
</evidence>
<organism evidence="2 3">
    <name type="scientific">Lithospermum erythrorhizon</name>
    <name type="common">Purple gromwell</name>
    <name type="synonym">Lithospermum officinale var. erythrorhizon</name>
    <dbReference type="NCBI Taxonomy" id="34254"/>
    <lineage>
        <taxon>Eukaryota</taxon>
        <taxon>Viridiplantae</taxon>
        <taxon>Streptophyta</taxon>
        <taxon>Embryophyta</taxon>
        <taxon>Tracheophyta</taxon>
        <taxon>Spermatophyta</taxon>
        <taxon>Magnoliopsida</taxon>
        <taxon>eudicotyledons</taxon>
        <taxon>Gunneridae</taxon>
        <taxon>Pentapetalae</taxon>
        <taxon>asterids</taxon>
        <taxon>lamiids</taxon>
        <taxon>Boraginales</taxon>
        <taxon>Boraginaceae</taxon>
        <taxon>Boraginoideae</taxon>
        <taxon>Lithospermeae</taxon>
        <taxon>Lithospermum</taxon>
    </lineage>
</organism>
<name>A0AAV3QK85_LITER</name>
<proteinExistence type="predicted"/>
<sequence>MPYEFNYVRADFENKTFLMLLCRGSGKKTGIQRRPLLMAYYDETSTDKDKVTNNALSPLKRQMKELAIGPESSSAKRQLTMTPANNNTHDEESNVTGDPETATLDN</sequence>
<comment type="caution">
    <text evidence="2">The sequence shown here is derived from an EMBL/GenBank/DDBJ whole genome shotgun (WGS) entry which is preliminary data.</text>
</comment>
<keyword evidence="3" id="KW-1185">Reference proteome</keyword>
<feature type="compositionally biased region" description="Polar residues" evidence="1">
    <location>
        <begin position="71"/>
        <end position="87"/>
    </location>
</feature>
<evidence type="ECO:0000313" key="3">
    <source>
        <dbReference type="Proteomes" id="UP001454036"/>
    </source>
</evidence>
<reference evidence="2 3" key="1">
    <citation type="submission" date="2024-01" db="EMBL/GenBank/DDBJ databases">
        <title>The complete chloroplast genome sequence of Lithospermum erythrorhizon: insights into the phylogenetic relationship among Boraginaceae species and the maternal lineages of purple gromwells.</title>
        <authorList>
            <person name="Okada T."/>
            <person name="Watanabe K."/>
        </authorList>
    </citation>
    <scope>NUCLEOTIDE SEQUENCE [LARGE SCALE GENOMIC DNA]</scope>
</reference>
<dbReference type="AlphaFoldDB" id="A0AAV3QK85"/>
<dbReference type="Proteomes" id="UP001454036">
    <property type="component" value="Unassembled WGS sequence"/>
</dbReference>